<reference evidence="3" key="1">
    <citation type="submission" date="2018-04" db="EMBL/GenBank/DDBJ databases">
        <authorList>
            <person name="Cornet L."/>
        </authorList>
    </citation>
    <scope>NUCLEOTIDE SEQUENCE [LARGE SCALE GENOMIC DNA]</scope>
</reference>
<evidence type="ECO:0000313" key="2">
    <source>
        <dbReference type="EMBL" id="PZO55859.1"/>
    </source>
</evidence>
<dbReference type="Proteomes" id="UP000249794">
    <property type="component" value="Unassembled WGS sequence"/>
</dbReference>
<dbReference type="PANTHER" id="PTHR34988:SF1">
    <property type="entry name" value="DNA-BINDING PROTEIN"/>
    <property type="match status" value="1"/>
</dbReference>
<proteinExistence type="predicted"/>
<evidence type="ECO:0000313" key="3">
    <source>
        <dbReference type="Proteomes" id="UP000249794"/>
    </source>
</evidence>
<dbReference type="InterPro" id="IPR005175">
    <property type="entry name" value="PPC_dom"/>
</dbReference>
<dbReference type="PANTHER" id="PTHR34988">
    <property type="entry name" value="PROTEIN, PUTATIVE-RELATED"/>
    <property type="match status" value="1"/>
</dbReference>
<dbReference type="Gene3D" id="3.30.1330.80">
    <property type="entry name" value="Hypothetical protein, similar to alpha- acetolactate decarboxylase, domain 2"/>
    <property type="match status" value="1"/>
</dbReference>
<dbReference type="CDD" id="cd11378">
    <property type="entry name" value="DUF296"/>
    <property type="match status" value="1"/>
</dbReference>
<accession>A0A2W4XNB4</accession>
<gene>
    <name evidence="2" type="ORF">DCF15_09800</name>
</gene>
<organism evidence="2 3">
    <name type="scientific">Phormidesmis priestleyi</name>
    <dbReference type="NCBI Taxonomy" id="268141"/>
    <lineage>
        <taxon>Bacteria</taxon>
        <taxon>Bacillati</taxon>
        <taxon>Cyanobacteriota</taxon>
        <taxon>Cyanophyceae</taxon>
        <taxon>Leptolyngbyales</taxon>
        <taxon>Leptolyngbyaceae</taxon>
        <taxon>Phormidesmis</taxon>
    </lineage>
</organism>
<sequence length="105" mass="11734">MALRFNPNTDIRRELRALAQSEHIMAGIILGAVGRLTKTYLRLHMSVSDSRGKCIGGHVAYDCEVHTTLELVIGLVPDVTFQRVFDEITGFKELKVSKVSNRSFS</sequence>
<dbReference type="AlphaFoldDB" id="A0A2W4XNB4"/>
<reference evidence="2 3" key="2">
    <citation type="submission" date="2018-06" db="EMBL/GenBank/DDBJ databases">
        <title>Metagenomic assembly of (sub)arctic Cyanobacteria and their associated microbiome from non-axenic cultures.</title>
        <authorList>
            <person name="Baurain D."/>
        </authorList>
    </citation>
    <scope>NUCLEOTIDE SEQUENCE [LARGE SCALE GENOMIC DNA]</scope>
    <source>
        <strain evidence="2">ULC027bin1</strain>
    </source>
</reference>
<name>A0A2W4XNB4_9CYAN</name>
<dbReference type="PROSITE" id="PS51742">
    <property type="entry name" value="PPC"/>
    <property type="match status" value="1"/>
</dbReference>
<comment type="caution">
    <text evidence="2">The sequence shown here is derived from an EMBL/GenBank/DDBJ whole genome shotgun (WGS) entry which is preliminary data.</text>
</comment>
<dbReference type="EMBL" id="QBMP01000085">
    <property type="protein sequence ID" value="PZO55859.1"/>
    <property type="molecule type" value="Genomic_DNA"/>
</dbReference>
<dbReference type="SUPFAM" id="SSF117856">
    <property type="entry name" value="AF0104/ALDC/Ptd012-like"/>
    <property type="match status" value="1"/>
</dbReference>
<feature type="domain" description="PPC" evidence="1">
    <location>
        <begin position="1"/>
        <end position="97"/>
    </location>
</feature>
<dbReference type="Pfam" id="PF03479">
    <property type="entry name" value="PCC"/>
    <property type="match status" value="1"/>
</dbReference>
<protein>
    <submittedName>
        <fullName evidence="2">DUF296 domain-containing protein</fullName>
    </submittedName>
</protein>
<evidence type="ECO:0000259" key="1">
    <source>
        <dbReference type="PROSITE" id="PS51742"/>
    </source>
</evidence>